<reference evidence="2" key="1">
    <citation type="submission" date="2016-11" db="UniProtKB">
        <authorList>
            <consortium name="WormBaseParasite"/>
        </authorList>
    </citation>
    <scope>IDENTIFICATION</scope>
</reference>
<accession>A0A1I7WDF7</accession>
<dbReference type="AntiFam" id="ANF00011">
    <property type="entry name" value="tRNA translation"/>
</dbReference>
<protein>
    <submittedName>
        <fullName evidence="2">Uncharacterized protein</fullName>
    </submittedName>
</protein>
<dbReference type="Proteomes" id="UP000095283">
    <property type="component" value="Unplaced"/>
</dbReference>
<evidence type="ECO:0000313" key="2">
    <source>
        <dbReference type="WBParaSite" id="Hba_02801"/>
    </source>
</evidence>
<keyword evidence="1" id="KW-1185">Reference proteome</keyword>
<organism evidence="1 2">
    <name type="scientific">Heterorhabditis bacteriophora</name>
    <name type="common">Entomopathogenic nematode worm</name>
    <dbReference type="NCBI Taxonomy" id="37862"/>
    <lineage>
        <taxon>Eukaryota</taxon>
        <taxon>Metazoa</taxon>
        <taxon>Ecdysozoa</taxon>
        <taxon>Nematoda</taxon>
        <taxon>Chromadorea</taxon>
        <taxon>Rhabditida</taxon>
        <taxon>Rhabditina</taxon>
        <taxon>Rhabditomorpha</taxon>
        <taxon>Strongyloidea</taxon>
        <taxon>Heterorhabditidae</taxon>
        <taxon>Heterorhabditis</taxon>
    </lineage>
</organism>
<dbReference type="AlphaFoldDB" id="A0A1I7WDF7"/>
<name>A0A1I7WDF7_HETBA</name>
<dbReference type="WBParaSite" id="Hba_02801">
    <property type="protein sequence ID" value="Hba_02801"/>
    <property type="gene ID" value="Hba_02801"/>
</dbReference>
<proteinExistence type="predicted"/>
<sequence>MKIVLKTIRYTTNRRVVRNTHCIDKECLHAGSNRRPSVYETDALPLSYKGSTVLIVIVVAVLSVNTASPKSNGLNASLGCNEQRTIDIDAIRIK</sequence>
<evidence type="ECO:0000313" key="1">
    <source>
        <dbReference type="Proteomes" id="UP000095283"/>
    </source>
</evidence>